<dbReference type="OrthoDB" id="1887033at2759"/>
<reference evidence="2 3" key="1">
    <citation type="submission" date="2016-02" db="EMBL/GenBank/DDBJ databases">
        <title>Genome analysis of coral dinoflagellate symbionts highlights evolutionary adaptations to a symbiotic lifestyle.</title>
        <authorList>
            <person name="Aranda M."/>
            <person name="Li Y."/>
            <person name="Liew Y.J."/>
            <person name="Baumgarten S."/>
            <person name="Simakov O."/>
            <person name="Wilson M."/>
            <person name="Piel J."/>
            <person name="Ashoor H."/>
            <person name="Bougouffa S."/>
            <person name="Bajic V.B."/>
            <person name="Ryu T."/>
            <person name="Ravasi T."/>
            <person name="Bayer T."/>
            <person name="Micklem G."/>
            <person name="Kim H."/>
            <person name="Bhak J."/>
            <person name="Lajeunesse T.C."/>
            <person name="Voolstra C.R."/>
        </authorList>
    </citation>
    <scope>NUCLEOTIDE SEQUENCE [LARGE SCALE GENOMIC DNA]</scope>
    <source>
        <strain evidence="2 3">CCMP2467</strain>
    </source>
</reference>
<gene>
    <name evidence="2" type="ORF">AK812_SmicGene37647</name>
</gene>
<name>A0A1Q9CFS1_SYMMI</name>
<proteinExistence type="predicted"/>
<evidence type="ECO:0000313" key="3">
    <source>
        <dbReference type="Proteomes" id="UP000186817"/>
    </source>
</evidence>
<feature type="region of interest" description="Disordered" evidence="1">
    <location>
        <begin position="498"/>
        <end position="524"/>
    </location>
</feature>
<sequence length="555" mass="62371">MPMSWTCHEINVEKVAYIHERGMLFSCLRLDALSNIALAFSLRELALTTSLVVVMCTGSWLVLEKWMAPDLFAAEDEWTLLSSGGQAVRDFRRTFITEQVHSEDWGIEKDGGIGALMSMPKAGTVRSSVAKWGNEKNLEIVRAVAARWGHQKVAEKEQTVMDRVVTQLETFLLWVEVARFYAEAAELVEPLLHRDVLLAVSGRIVVDYHHYQCMTEEAGLGQQELAFVFSLGIRWLHVEELSIKARTTEELSKILVEQDFRPFPVTLGYRESVEKGWIEPHRFLKQERWRAFEHGVYIAAAVLVDVHLFNNAWLKPQPFAAIYVRTAGLPDFTTASRCDDGMQKSELSGRPASGKEKLEELAEVSATLCALDVSEVAQTWWSEVSAFKKENLKQDDARVRSLMKRILVEDEEPVVGLIAHSILFKRILQLFWPQDAARQEEVRAALRNGATHDTVDPYHDKVMNCGTLLLTFRYHPKGAEILKASFLFDGRMESALAREGQTQDDNQCPTNGGAGGISSKESSLKNKAMTTSEESLSCGTARMLLVSALRIPAKL</sequence>
<dbReference type="Gene3D" id="3.20.20.80">
    <property type="entry name" value="Glycosidases"/>
    <property type="match status" value="1"/>
</dbReference>
<dbReference type="AlphaFoldDB" id="A0A1Q9CFS1"/>
<protein>
    <submittedName>
        <fullName evidence="2">Uncharacterized protein</fullName>
    </submittedName>
</protein>
<dbReference type="Proteomes" id="UP000186817">
    <property type="component" value="Unassembled WGS sequence"/>
</dbReference>
<keyword evidence="3" id="KW-1185">Reference proteome</keyword>
<evidence type="ECO:0000313" key="2">
    <source>
        <dbReference type="EMBL" id="OLP81780.1"/>
    </source>
</evidence>
<comment type="caution">
    <text evidence="2">The sequence shown here is derived from an EMBL/GenBank/DDBJ whole genome shotgun (WGS) entry which is preliminary data.</text>
</comment>
<accession>A0A1Q9CFS1</accession>
<dbReference type="EMBL" id="LSRX01001251">
    <property type="protein sequence ID" value="OLP81780.1"/>
    <property type="molecule type" value="Genomic_DNA"/>
</dbReference>
<organism evidence="2 3">
    <name type="scientific">Symbiodinium microadriaticum</name>
    <name type="common">Dinoflagellate</name>
    <name type="synonym">Zooxanthella microadriatica</name>
    <dbReference type="NCBI Taxonomy" id="2951"/>
    <lineage>
        <taxon>Eukaryota</taxon>
        <taxon>Sar</taxon>
        <taxon>Alveolata</taxon>
        <taxon>Dinophyceae</taxon>
        <taxon>Suessiales</taxon>
        <taxon>Symbiodiniaceae</taxon>
        <taxon>Symbiodinium</taxon>
    </lineage>
</organism>
<evidence type="ECO:0000256" key="1">
    <source>
        <dbReference type="SAM" id="MobiDB-lite"/>
    </source>
</evidence>